<dbReference type="GO" id="GO:0046873">
    <property type="term" value="F:metal ion transmembrane transporter activity"/>
    <property type="evidence" value="ECO:0007669"/>
    <property type="project" value="InterPro"/>
</dbReference>
<dbReference type="PANTHER" id="PTHR47891:SF2">
    <property type="entry name" value="MAGNESIUM AND COBALT TRANSPORTER"/>
    <property type="match status" value="1"/>
</dbReference>
<dbReference type="Gene3D" id="3.30.460.20">
    <property type="entry name" value="CorA soluble domain-like"/>
    <property type="match status" value="1"/>
</dbReference>
<evidence type="ECO:0000256" key="6">
    <source>
        <dbReference type="SAM" id="Phobius"/>
    </source>
</evidence>
<gene>
    <name evidence="7" type="ORF">SAMN05421659_101252</name>
</gene>
<dbReference type="Proteomes" id="UP000199701">
    <property type="component" value="Unassembled WGS sequence"/>
</dbReference>
<keyword evidence="4 6" id="KW-1133">Transmembrane helix</keyword>
<keyword evidence="8" id="KW-1185">Reference proteome</keyword>
<name>A0A1I0M821_9FIRM</name>
<feature type="transmembrane region" description="Helical" evidence="6">
    <location>
        <begin position="253"/>
        <end position="273"/>
    </location>
</feature>
<dbReference type="InterPro" id="IPR045863">
    <property type="entry name" value="CorA_TM1_TM2"/>
</dbReference>
<dbReference type="Pfam" id="PF01544">
    <property type="entry name" value="CorA"/>
    <property type="match status" value="1"/>
</dbReference>
<feature type="transmembrane region" description="Helical" evidence="6">
    <location>
        <begin position="285"/>
        <end position="307"/>
    </location>
</feature>
<dbReference type="RefSeq" id="WP_092449772.1">
    <property type="nucleotide sequence ID" value="NZ_FOJI01000001.1"/>
</dbReference>
<dbReference type="Gene3D" id="1.20.58.340">
    <property type="entry name" value="Magnesium transport protein CorA, transmembrane region"/>
    <property type="match status" value="2"/>
</dbReference>
<comment type="subcellular location">
    <subcellularLocation>
        <location evidence="1">Membrane</location>
        <topology evidence="1">Multi-pass membrane protein</topology>
    </subcellularLocation>
</comment>
<dbReference type="PANTHER" id="PTHR47891">
    <property type="entry name" value="TRANSPORTER-RELATED"/>
    <property type="match status" value="1"/>
</dbReference>
<evidence type="ECO:0000256" key="2">
    <source>
        <dbReference type="ARBA" id="ARBA00009765"/>
    </source>
</evidence>
<evidence type="ECO:0000256" key="1">
    <source>
        <dbReference type="ARBA" id="ARBA00004141"/>
    </source>
</evidence>
<dbReference type="SUPFAM" id="SSF144083">
    <property type="entry name" value="Magnesium transport protein CorA, transmembrane region"/>
    <property type="match status" value="1"/>
</dbReference>
<sequence>MIEIFKTIDGNIQKLDEITTNSWICATHPTPEEILHISERCDIDLNDVKASLDIEEASRIERTDNYTLILVDIPSREIRNGNDAYTTIPLSIILSKDVIITVCTEDSIVLSHFKAGKHKDFNTSKRTRFIYHILYSNTSVYLNCLRNIDKSREDIEARLHKGTKNIDLIELHELESDLVYFATSLRVNGVVLDKLTRYGKIEHYAEDQELLSDVIIENKQAIEMANIYRDILNGTRELFASIIDNSLNQVMKGLTSITIIMAIPTIISGIYGMNVNTDGMPFSDSSFGFAMICTITLVTCAISAFVLKKKGLF</sequence>
<protein>
    <submittedName>
        <fullName evidence="7">Magnesium transporter</fullName>
    </submittedName>
</protein>
<dbReference type="SUPFAM" id="SSF143865">
    <property type="entry name" value="CorA soluble domain-like"/>
    <property type="match status" value="1"/>
</dbReference>
<evidence type="ECO:0000256" key="3">
    <source>
        <dbReference type="ARBA" id="ARBA00022692"/>
    </source>
</evidence>
<dbReference type="InterPro" id="IPR002523">
    <property type="entry name" value="MgTranspt_CorA/ZnTranspt_ZntB"/>
</dbReference>
<dbReference type="InterPro" id="IPR047199">
    <property type="entry name" value="CorA-like"/>
</dbReference>
<accession>A0A1I0M821</accession>
<evidence type="ECO:0000256" key="5">
    <source>
        <dbReference type="ARBA" id="ARBA00023136"/>
    </source>
</evidence>
<reference evidence="7 8" key="1">
    <citation type="submission" date="2016-10" db="EMBL/GenBank/DDBJ databases">
        <authorList>
            <person name="de Groot N.N."/>
        </authorList>
    </citation>
    <scope>NUCLEOTIDE SEQUENCE [LARGE SCALE GENOMIC DNA]</scope>
    <source>
        <strain evidence="7 8">DSM 9179</strain>
    </source>
</reference>
<dbReference type="STRING" id="99656.SAMN05421659_101252"/>
<evidence type="ECO:0000313" key="7">
    <source>
        <dbReference type="EMBL" id="SEV84104.1"/>
    </source>
</evidence>
<keyword evidence="3 6" id="KW-0812">Transmembrane</keyword>
<dbReference type="GO" id="GO:0016020">
    <property type="term" value="C:membrane"/>
    <property type="evidence" value="ECO:0007669"/>
    <property type="project" value="UniProtKB-SubCell"/>
</dbReference>
<organism evidence="7 8">
    <name type="scientific">[Clostridium] fimetarium</name>
    <dbReference type="NCBI Taxonomy" id="99656"/>
    <lineage>
        <taxon>Bacteria</taxon>
        <taxon>Bacillati</taxon>
        <taxon>Bacillota</taxon>
        <taxon>Clostridia</taxon>
        <taxon>Lachnospirales</taxon>
        <taxon>Lachnospiraceae</taxon>
    </lineage>
</organism>
<dbReference type="EMBL" id="FOJI01000001">
    <property type="protein sequence ID" value="SEV84104.1"/>
    <property type="molecule type" value="Genomic_DNA"/>
</dbReference>
<dbReference type="CDD" id="cd12827">
    <property type="entry name" value="EcCorA_ZntB-like_u2"/>
    <property type="match status" value="1"/>
</dbReference>
<dbReference type="OrthoDB" id="9803416at2"/>
<evidence type="ECO:0000313" key="8">
    <source>
        <dbReference type="Proteomes" id="UP000199701"/>
    </source>
</evidence>
<keyword evidence="5 6" id="KW-0472">Membrane</keyword>
<comment type="similarity">
    <text evidence="2">Belongs to the CorA metal ion transporter (MIT) (TC 1.A.35) family.</text>
</comment>
<dbReference type="InterPro" id="IPR045861">
    <property type="entry name" value="CorA_cytoplasmic_dom"/>
</dbReference>
<evidence type="ECO:0000256" key="4">
    <source>
        <dbReference type="ARBA" id="ARBA00022989"/>
    </source>
</evidence>
<proteinExistence type="inferred from homology"/>
<dbReference type="AlphaFoldDB" id="A0A1I0M821"/>